<accession>A0A1D9FZ57</accession>
<feature type="compositionally biased region" description="Polar residues" evidence="1">
    <location>
        <begin position="272"/>
        <end position="282"/>
    </location>
</feature>
<dbReference type="EMBL" id="CP017708">
    <property type="protein sequence ID" value="AOY80611.2"/>
    <property type="molecule type" value="Genomic_DNA"/>
</dbReference>
<organism evidence="2 3">
    <name type="scientific">Moorena producens (strain JHB)</name>
    <dbReference type="NCBI Taxonomy" id="1454205"/>
    <lineage>
        <taxon>Bacteria</taxon>
        <taxon>Bacillati</taxon>
        <taxon>Cyanobacteriota</taxon>
        <taxon>Cyanophyceae</taxon>
        <taxon>Coleofasciculales</taxon>
        <taxon>Coleofasciculaceae</taxon>
        <taxon>Moorena</taxon>
    </lineage>
</organism>
<name>A0A1D9FZ57_MOOP1</name>
<gene>
    <name evidence="2" type="ORF">BJP36_12460</name>
</gene>
<proteinExistence type="predicted"/>
<protein>
    <submittedName>
        <fullName evidence="2">Uncharacterized protein</fullName>
    </submittedName>
</protein>
<feature type="region of interest" description="Disordered" evidence="1">
    <location>
        <begin position="269"/>
        <end position="340"/>
    </location>
</feature>
<feature type="compositionally biased region" description="Low complexity" evidence="1">
    <location>
        <begin position="23"/>
        <end position="35"/>
    </location>
</feature>
<evidence type="ECO:0000313" key="3">
    <source>
        <dbReference type="Proteomes" id="UP000176944"/>
    </source>
</evidence>
<dbReference type="Proteomes" id="UP000176944">
    <property type="component" value="Chromosome"/>
</dbReference>
<feature type="compositionally biased region" description="Basic and acidic residues" evidence="1">
    <location>
        <begin position="315"/>
        <end position="340"/>
    </location>
</feature>
<evidence type="ECO:0000256" key="1">
    <source>
        <dbReference type="SAM" id="MobiDB-lite"/>
    </source>
</evidence>
<feature type="region of interest" description="Disordered" evidence="1">
    <location>
        <begin position="1"/>
        <end position="47"/>
    </location>
</feature>
<feature type="compositionally biased region" description="Basic and acidic residues" evidence="1">
    <location>
        <begin position="294"/>
        <end position="306"/>
    </location>
</feature>
<evidence type="ECO:0000313" key="2">
    <source>
        <dbReference type="EMBL" id="AOY80611.2"/>
    </source>
</evidence>
<feature type="compositionally biased region" description="Basic residues" evidence="1">
    <location>
        <begin position="1"/>
        <end position="22"/>
    </location>
</feature>
<reference evidence="3" key="1">
    <citation type="submission" date="2016-10" db="EMBL/GenBank/DDBJ databases">
        <title>Comparative genomics uncovers the prolific and rare metabolic potential of the cyanobacterial genus Moorea.</title>
        <authorList>
            <person name="Leao T."/>
            <person name="Castelao G."/>
            <person name="Korobeynikov A."/>
            <person name="Monroe E.A."/>
            <person name="Podell S."/>
            <person name="Glukhov E."/>
            <person name="Allen E."/>
            <person name="Gerwick W.H."/>
            <person name="Gerwick L."/>
        </authorList>
    </citation>
    <scope>NUCLEOTIDE SEQUENCE [LARGE SCALE GENOMIC DNA]</scope>
    <source>
        <strain evidence="3">JHB</strain>
    </source>
</reference>
<feature type="region of interest" description="Disordered" evidence="1">
    <location>
        <begin position="166"/>
        <end position="190"/>
    </location>
</feature>
<sequence length="340" mass="37205">MSLSSKTKKIRKKKKEAKKAKASSKASSDSSNSQSRGKINPITGMTTEAEIKTLSEALAGASNLSQDDAASFLKQAQGLRDKMSSGQPISKSEIASFKDSTGDMFKKLEDVKGFDQLKNPFTMTESEVNQQVDQLAQAMEKAVKVPSDNTKKMLKDSYALIAHLTNTKGDSDSADGGTKDDSDPNASGADYQTLLNNFKESYSQHYDALGSSEAGKPIGGHLFNMTKDELDAEIKDINKKIADARKLPPEQIHEFVRDAYALREKLFEVSKSAENTASTDSSTTEDKEENTTAEEAKDQEVRDKNSPDVQVAKNEVNREIGEFNQKHAGTMEEIVRASLK</sequence>
<dbReference type="AlphaFoldDB" id="A0A1D9FZ57"/>